<protein>
    <submittedName>
        <fullName evidence="1">Uncharacterized protein</fullName>
    </submittedName>
</protein>
<sequence>MFGSFVYILHLCPVPCKGDRQEQ</sequence>
<organism evidence="1">
    <name type="scientific">Rhizophora mucronata</name>
    <name type="common">Asiatic mangrove</name>
    <dbReference type="NCBI Taxonomy" id="61149"/>
    <lineage>
        <taxon>Eukaryota</taxon>
        <taxon>Viridiplantae</taxon>
        <taxon>Streptophyta</taxon>
        <taxon>Embryophyta</taxon>
        <taxon>Tracheophyta</taxon>
        <taxon>Spermatophyta</taxon>
        <taxon>Magnoliopsida</taxon>
        <taxon>eudicotyledons</taxon>
        <taxon>Gunneridae</taxon>
        <taxon>Pentapetalae</taxon>
        <taxon>rosids</taxon>
        <taxon>fabids</taxon>
        <taxon>Malpighiales</taxon>
        <taxon>Rhizophoraceae</taxon>
        <taxon>Rhizophora</taxon>
    </lineage>
</organism>
<reference evidence="1" key="1">
    <citation type="submission" date="2018-02" db="EMBL/GenBank/DDBJ databases">
        <title>Rhizophora mucronata_Transcriptome.</title>
        <authorList>
            <person name="Meera S.P."/>
            <person name="Sreeshan A."/>
            <person name="Augustine A."/>
        </authorList>
    </citation>
    <scope>NUCLEOTIDE SEQUENCE</scope>
    <source>
        <tissue evidence="1">Leaf</tissue>
    </source>
</reference>
<dbReference type="EMBL" id="GGEC01062585">
    <property type="protein sequence ID" value="MBX43069.1"/>
    <property type="molecule type" value="Transcribed_RNA"/>
</dbReference>
<proteinExistence type="predicted"/>
<name>A0A2P2NKP4_RHIMU</name>
<evidence type="ECO:0000313" key="1">
    <source>
        <dbReference type="EMBL" id="MBX43069.1"/>
    </source>
</evidence>
<accession>A0A2P2NKP4</accession>
<dbReference type="AlphaFoldDB" id="A0A2P2NKP4"/>